<proteinExistence type="predicted"/>
<sequence>MIRFILKAISLVALVVAVMAGTIDAIQSVSASEPVLTPLAVAWSTASPDTIALVADGIMRNLHPYAWDPAAMWVLSQPAFVVLLAVSLFFWVIAYRRPPVAGRFTA</sequence>
<keyword evidence="1" id="KW-1133">Transmembrane helix</keyword>
<dbReference type="EMBL" id="SLVX01000014">
    <property type="protein sequence ID" value="TCN41311.1"/>
    <property type="molecule type" value="Genomic_DNA"/>
</dbReference>
<dbReference type="AlphaFoldDB" id="A0A4R2CKQ5"/>
<keyword evidence="1" id="KW-0812">Transmembrane</keyword>
<keyword evidence="3" id="KW-1185">Reference proteome</keyword>
<evidence type="ECO:0000313" key="2">
    <source>
        <dbReference type="EMBL" id="TCN41311.1"/>
    </source>
</evidence>
<comment type="caution">
    <text evidence="2">The sequence shown here is derived from an EMBL/GenBank/DDBJ whole genome shotgun (WGS) entry which is preliminary data.</text>
</comment>
<evidence type="ECO:0008006" key="4">
    <source>
        <dbReference type="Google" id="ProtNLM"/>
    </source>
</evidence>
<reference evidence="2 3" key="1">
    <citation type="submission" date="2019-03" db="EMBL/GenBank/DDBJ databases">
        <title>Genomic Encyclopedia of Type Strains, Phase IV (KMG-IV): sequencing the most valuable type-strain genomes for metagenomic binning, comparative biology and taxonomic classification.</title>
        <authorList>
            <person name="Goeker M."/>
        </authorList>
    </citation>
    <scope>NUCLEOTIDE SEQUENCE [LARGE SCALE GENOMIC DNA]</scope>
    <source>
        <strain evidence="2 3">DSM 18401</strain>
    </source>
</reference>
<dbReference type="RefSeq" id="WP_244770395.1">
    <property type="nucleotide sequence ID" value="NZ_BAABEI010000012.1"/>
</dbReference>
<evidence type="ECO:0000313" key="3">
    <source>
        <dbReference type="Proteomes" id="UP000295351"/>
    </source>
</evidence>
<dbReference type="Proteomes" id="UP000295351">
    <property type="component" value="Unassembled WGS sequence"/>
</dbReference>
<protein>
    <recommendedName>
        <fullName evidence="4">Transmembrane protein</fullName>
    </recommendedName>
</protein>
<keyword evidence="1" id="KW-0472">Membrane</keyword>
<evidence type="ECO:0000256" key="1">
    <source>
        <dbReference type="SAM" id="Phobius"/>
    </source>
</evidence>
<accession>A0A4R2CKQ5</accession>
<name>A0A4R2CKQ5_SHIGR</name>
<gene>
    <name evidence="2" type="ORF">EV665_11478</name>
</gene>
<organism evidence="2 3">
    <name type="scientific">Shinella granuli</name>
    <dbReference type="NCBI Taxonomy" id="323621"/>
    <lineage>
        <taxon>Bacteria</taxon>
        <taxon>Pseudomonadati</taxon>
        <taxon>Pseudomonadota</taxon>
        <taxon>Alphaproteobacteria</taxon>
        <taxon>Hyphomicrobiales</taxon>
        <taxon>Rhizobiaceae</taxon>
        <taxon>Shinella</taxon>
    </lineage>
</organism>
<feature type="transmembrane region" description="Helical" evidence="1">
    <location>
        <begin position="70"/>
        <end position="94"/>
    </location>
</feature>